<dbReference type="HOGENOM" id="CLU_097806_3_5_14"/>
<dbReference type="SMART" id="SM00418">
    <property type="entry name" value="HTH_ARSR"/>
    <property type="match status" value="1"/>
</dbReference>
<evidence type="ECO:0000256" key="2">
    <source>
        <dbReference type="ARBA" id="ARBA00023125"/>
    </source>
</evidence>
<reference evidence="5 6" key="1">
    <citation type="journal article" date="2013" name="J. Mol. Microbiol. Biotechnol.">
        <title>Analysis of the Complete Genomes of Acholeplasma brassicae , A. palmae and A. laidlawii and Their Comparison to the Obligate Parasites from ' Candidatus Phytoplasma'.</title>
        <authorList>
            <person name="Kube M."/>
            <person name="Siewert C."/>
            <person name="Migdoll A.M."/>
            <person name="Duduk B."/>
            <person name="Holz S."/>
            <person name="Rabus R."/>
            <person name="Seemuller E."/>
            <person name="Mitrovic J."/>
            <person name="Muller I."/>
            <person name="Buttner C."/>
            <person name="Reinhardt R."/>
        </authorList>
    </citation>
    <scope>NUCLEOTIDE SEQUENCE [LARGE SCALE GENOMIC DNA]</scope>
    <source>
        <strain evidence="6">0502</strain>
    </source>
</reference>
<proteinExistence type="predicted"/>
<dbReference type="GO" id="GO:0003677">
    <property type="term" value="F:DNA binding"/>
    <property type="evidence" value="ECO:0007669"/>
    <property type="project" value="UniProtKB-KW"/>
</dbReference>
<dbReference type="KEGG" id="abra:BN85304430"/>
<protein>
    <submittedName>
        <fullName evidence="5">Transcriptional regulator, ArsR family</fullName>
    </submittedName>
</protein>
<evidence type="ECO:0000313" key="6">
    <source>
        <dbReference type="Proteomes" id="UP000032737"/>
    </source>
</evidence>
<dbReference type="PROSITE" id="PS50987">
    <property type="entry name" value="HTH_ARSR_2"/>
    <property type="match status" value="1"/>
</dbReference>
<dbReference type="EMBL" id="FO681348">
    <property type="protein sequence ID" value="CCV65464.1"/>
    <property type="molecule type" value="Genomic_DNA"/>
</dbReference>
<dbReference type="OrthoDB" id="9798835at2"/>
<dbReference type="PANTHER" id="PTHR33154">
    <property type="entry name" value="TRANSCRIPTIONAL REGULATOR, ARSR FAMILY"/>
    <property type="match status" value="1"/>
</dbReference>
<keyword evidence="2" id="KW-0238">DNA-binding</keyword>
<dbReference type="AlphaFoldDB" id="U4KSS8"/>
<dbReference type="CDD" id="cd00090">
    <property type="entry name" value="HTH_ARSR"/>
    <property type="match status" value="1"/>
</dbReference>
<dbReference type="Proteomes" id="UP000032737">
    <property type="component" value="Chromosome"/>
</dbReference>
<name>U4KSS8_9MOLU</name>
<dbReference type="InterPro" id="IPR036388">
    <property type="entry name" value="WH-like_DNA-bd_sf"/>
</dbReference>
<accession>U4KSS8</accession>
<keyword evidence="1" id="KW-0805">Transcription regulation</keyword>
<dbReference type="InterPro" id="IPR036390">
    <property type="entry name" value="WH_DNA-bd_sf"/>
</dbReference>
<evidence type="ECO:0000256" key="3">
    <source>
        <dbReference type="ARBA" id="ARBA00023163"/>
    </source>
</evidence>
<feature type="domain" description="HTH arsR-type" evidence="4">
    <location>
        <begin position="1"/>
        <end position="90"/>
    </location>
</feature>
<dbReference type="SUPFAM" id="SSF46785">
    <property type="entry name" value="Winged helix' DNA-binding domain"/>
    <property type="match status" value="1"/>
</dbReference>
<keyword evidence="3" id="KW-0804">Transcription</keyword>
<evidence type="ECO:0000256" key="1">
    <source>
        <dbReference type="ARBA" id="ARBA00023015"/>
    </source>
</evidence>
<dbReference type="PRINTS" id="PR00778">
    <property type="entry name" value="HTHARSR"/>
</dbReference>
<dbReference type="Pfam" id="PF01022">
    <property type="entry name" value="HTH_5"/>
    <property type="match status" value="1"/>
</dbReference>
<dbReference type="NCBIfam" id="NF033788">
    <property type="entry name" value="HTH_metalloreg"/>
    <property type="match status" value="1"/>
</dbReference>
<dbReference type="STRING" id="61635.BN85304430"/>
<dbReference type="GO" id="GO:0003700">
    <property type="term" value="F:DNA-binding transcription factor activity"/>
    <property type="evidence" value="ECO:0007669"/>
    <property type="project" value="InterPro"/>
</dbReference>
<evidence type="ECO:0000259" key="4">
    <source>
        <dbReference type="PROSITE" id="PS50987"/>
    </source>
</evidence>
<evidence type="ECO:0000313" key="5">
    <source>
        <dbReference type="EMBL" id="CCV65464.1"/>
    </source>
</evidence>
<dbReference type="RefSeq" id="WP_030004323.1">
    <property type="nucleotide sequence ID" value="NC_022549.1"/>
</dbReference>
<sequence length="95" mass="10981">MNDLTNLFKLFTDENRIEIIKRLIDGETCGCTLIDQMPITQPTLSYHLKMISSAGLSNTVKEGNWVKHHIDLKKIDEMIEFLEELKNREVISCKS</sequence>
<dbReference type="InterPro" id="IPR011991">
    <property type="entry name" value="ArsR-like_HTH"/>
</dbReference>
<gene>
    <name evidence="5" type="ORF">BN85304430</name>
</gene>
<dbReference type="InterPro" id="IPR001845">
    <property type="entry name" value="HTH_ArsR_DNA-bd_dom"/>
</dbReference>
<dbReference type="InterPro" id="IPR051081">
    <property type="entry name" value="HTH_MetalResp_TranReg"/>
</dbReference>
<dbReference type="Gene3D" id="1.10.10.10">
    <property type="entry name" value="Winged helix-like DNA-binding domain superfamily/Winged helix DNA-binding domain"/>
    <property type="match status" value="1"/>
</dbReference>
<dbReference type="PANTHER" id="PTHR33154:SF18">
    <property type="entry name" value="ARSENICAL RESISTANCE OPERON REPRESSOR"/>
    <property type="match status" value="1"/>
</dbReference>
<organism evidence="5 6">
    <name type="scientific">Acholeplasma brassicae</name>
    <dbReference type="NCBI Taxonomy" id="61635"/>
    <lineage>
        <taxon>Bacteria</taxon>
        <taxon>Bacillati</taxon>
        <taxon>Mycoplasmatota</taxon>
        <taxon>Mollicutes</taxon>
        <taxon>Acholeplasmatales</taxon>
        <taxon>Acholeplasmataceae</taxon>
        <taxon>Acholeplasma</taxon>
    </lineage>
</organism>
<keyword evidence="6" id="KW-1185">Reference proteome</keyword>